<dbReference type="EMBL" id="JAPMOU010000007">
    <property type="protein sequence ID" value="MDE1461909.1"/>
    <property type="molecule type" value="Genomic_DNA"/>
</dbReference>
<evidence type="ECO:0000256" key="4">
    <source>
        <dbReference type="ARBA" id="ARBA00022777"/>
    </source>
</evidence>
<evidence type="ECO:0000256" key="1">
    <source>
        <dbReference type="ARBA" id="ARBA00000085"/>
    </source>
</evidence>
<dbReference type="Gene3D" id="1.10.287.130">
    <property type="match status" value="1"/>
</dbReference>
<name>A0ABT5U9T3_9GAMM</name>
<dbReference type="InterPro" id="IPR036890">
    <property type="entry name" value="HATPase_C_sf"/>
</dbReference>
<dbReference type="InterPro" id="IPR004358">
    <property type="entry name" value="Sig_transdc_His_kin-like_C"/>
</dbReference>
<dbReference type="SMART" id="SM00387">
    <property type="entry name" value="HATPase_c"/>
    <property type="match status" value="1"/>
</dbReference>
<dbReference type="SUPFAM" id="SSF55874">
    <property type="entry name" value="ATPase domain of HSP90 chaperone/DNA topoisomerase II/histidine kinase"/>
    <property type="match status" value="1"/>
</dbReference>
<dbReference type="Gene3D" id="3.30.565.10">
    <property type="entry name" value="Histidine kinase-like ATPase, C-terminal domain"/>
    <property type="match status" value="1"/>
</dbReference>
<organism evidence="6 7">
    <name type="scientific">Spartinivicinus poritis</name>
    <dbReference type="NCBI Taxonomy" id="2994640"/>
    <lineage>
        <taxon>Bacteria</taxon>
        <taxon>Pseudomonadati</taxon>
        <taxon>Pseudomonadota</taxon>
        <taxon>Gammaproteobacteria</taxon>
        <taxon>Oceanospirillales</taxon>
        <taxon>Zooshikellaceae</taxon>
        <taxon>Spartinivicinus</taxon>
    </lineage>
</organism>
<dbReference type="PANTHER" id="PTHR42878">
    <property type="entry name" value="TWO-COMPONENT HISTIDINE KINASE"/>
    <property type="match status" value="1"/>
</dbReference>
<evidence type="ECO:0000313" key="6">
    <source>
        <dbReference type="EMBL" id="MDE1461909.1"/>
    </source>
</evidence>
<dbReference type="GO" id="GO:0016301">
    <property type="term" value="F:kinase activity"/>
    <property type="evidence" value="ECO:0007669"/>
    <property type="project" value="UniProtKB-KW"/>
</dbReference>
<gene>
    <name evidence="6" type="ORF">ORQ98_07990</name>
</gene>
<evidence type="ECO:0000256" key="2">
    <source>
        <dbReference type="ARBA" id="ARBA00012438"/>
    </source>
</evidence>
<evidence type="ECO:0000259" key="5">
    <source>
        <dbReference type="PROSITE" id="PS50109"/>
    </source>
</evidence>
<comment type="catalytic activity">
    <reaction evidence="1">
        <text>ATP + protein L-histidine = ADP + protein N-phospho-L-histidine.</text>
        <dbReference type="EC" id="2.7.13.3"/>
    </reaction>
</comment>
<accession>A0ABT5U9T3</accession>
<dbReference type="Proteomes" id="UP001528823">
    <property type="component" value="Unassembled WGS sequence"/>
</dbReference>
<evidence type="ECO:0000313" key="7">
    <source>
        <dbReference type="Proteomes" id="UP001528823"/>
    </source>
</evidence>
<keyword evidence="7" id="KW-1185">Reference proteome</keyword>
<dbReference type="InterPro" id="IPR005467">
    <property type="entry name" value="His_kinase_dom"/>
</dbReference>
<sequence>MIEEQELDDLAYGISHDIGGCLRGIISFSEMLHKRLAYKLDDKENYWFQLLQDNNNKAQLMINSLLIYSRLHQSKSQTNINLSRLIQQIFKEVKQKYQGDIYKNMEISMPTHFPVFTGIEEHWRLYYTYIIDNAFLYQPKNSPGHTPKIWVHCSEQPESKFKITVEDNGIGVSDQQLGKLIRPFMREQSEKDYPGIGMGLTLCARIVQLNKGVIELDHSSTGGLAVSCTLTM</sequence>
<proteinExistence type="predicted"/>
<protein>
    <recommendedName>
        <fullName evidence="2">histidine kinase</fullName>
        <ecNumber evidence="2">2.7.13.3</ecNumber>
    </recommendedName>
</protein>
<keyword evidence="3" id="KW-0808">Transferase</keyword>
<dbReference type="PROSITE" id="PS50109">
    <property type="entry name" value="HIS_KIN"/>
    <property type="match status" value="1"/>
</dbReference>
<dbReference type="SUPFAM" id="SSF47384">
    <property type="entry name" value="Homodimeric domain of signal transducing histidine kinase"/>
    <property type="match status" value="1"/>
</dbReference>
<dbReference type="PANTHER" id="PTHR42878:SF15">
    <property type="entry name" value="BACTERIOPHYTOCHROME"/>
    <property type="match status" value="1"/>
</dbReference>
<dbReference type="Pfam" id="PF02518">
    <property type="entry name" value="HATPase_c"/>
    <property type="match status" value="1"/>
</dbReference>
<dbReference type="PRINTS" id="PR00344">
    <property type="entry name" value="BCTRLSENSOR"/>
</dbReference>
<comment type="caution">
    <text evidence="6">The sequence shown here is derived from an EMBL/GenBank/DDBJ whole genome shotgun (WGS) entry which is preliminary data.</text>
</comment>
<evidence type="ECO:0000256" key="3">
    <source>
        <dbReference type="ARBA" id="ARBA00022679"/>
    </source>
</evidence>
<dbReference type="InterPro" id="IPR003594">
    <property type="entry name" value="HATPase_dom"/>
</dbReference>
<dbReference type="InterPro" id="IPR036097">
    <property type="entry name" value="HisK_dim/P_sf"/>
</dbReference>
<dbReference type="RefSeq" id="WP_274688268.1">
    <property type="nucleotide sequence ID" value="NZ_JAPMOU010000007.1"/>
</dbReference>
<keyword evidence="4 6" id="KW-0418">Kinase</keyword>
<feature type="domain" description="Histidine kinase" evidence="5">
    <location>
        <begin position="13"/>
        <end position="232"/>
    </location>
</feature>
<dbReference type="EC" id="2.7.13.3" evidence="2"/>
<dbReference type="InterPro" id="IPR050351">
    <property type="entry name" value="BphY/WalK/GraS-like"/>
</dbReference>
<reference evidence="6 7" key="1">
    <citation type="submission" date="2022-11" db="EMBL/GenBank/DDBJ databases">
        <title>Spartinivicinus poritis sp. nov., isolated from scleractinian coral Porites lutea.</title>
        <authorList>
            <person name="Zhang G."/>
            <person name="Cai L."/>
            <person name="Wei Q."/>
        </authorList>
    </citation>
    <scope>NUCLEOTIDE SEQUENCE [LARGE SCALE GENOMIC DNA]</scope>
    <source>
        <strain evidence="6 7">A2-2</strain>
    </source>
</reference>